<keyword evidence="8" id="KW-0732">Signal</keyword>
<proteinExistence type="inferred from homology"/>
<evidence type="ECO:0000313" key="10">
    <source>
        <dbReference type="EMBL" id="MDX6805318.1"/>
    </source>
</evidence>
<protein>
    <recommendedName>
        <fullName evidence="4 7">Phosphate-binding protein PstS</fullName>
    </recommendedName>
</protein>
<comment type="function">
    <text evidence="1 7">Part of the ABC transporter complex PstSACB involved in phosphate import.</text>
</comment>
<evidence type="ECO:0000259" key="9">
    <source>
        <dbReference type="Pfam" id="PF12849"/>
    </source>
</evidence>
<evidence type="ECO:0000256" key="2">
    <source>
        <dbReference type="ARBA" id="ARBA00008725"/>
    </source>
</evidence>
<dbReference type="EMBL" id="JAXAFJ010000002">
    <property type="protein sequence ID" value="MDX6805318.1"/>
    <property type="molecule type" value="Genomic_DNA"/>
</dbReference>
<accession>A0ABU4RM80</accession>
<dbReference type="CDD" id="cd13565">
    <property type="entry name" value="PBP2_PstS"/>
    <property type="match status" value="1"/>
</dbReference>
<dbReference type="InterPro" id="IPR024370">
    <property type="entry name" value="PBP_domain"/>
</dbReference>
<dbReference type="PANTHER" id="PTHR42996">
    <property type="entry name" value="PHOSPHATE-BINDING PROTEIN PSTS"/>
    <property type="match status" value="1"/>
</dbReference>
<keyword evidence="11" id="KW-1185">Reference proteome</keyword>
<evidence type="ECO:0000256" key="3">
    <source>
        <dbReference type="ARBA" id="ARBA00011529"/>
    </source>
</evidence>
<evidence type="ECO:0000256" key="5">
    <source>
        <dbReference type="ARBA" id="ARBA00022448"/>
    </source>
</evidence>
<dbReference type="PIRSF" id="PIRSF002756">
    <property type="entry name" value="PstS"/>
    <property type="match status" value="1"/>
</dbReference>
<evidence type="ECO:0000256" key="4">
    <source>
        <dbReference type="ARBA" id="ARBA00021889"/>
    </source>
</evidence>
<feature type="signal peptide" evidence="8">
    <location>
        <begin position="1"/>
        <end position="22"/>
    </location>
</feature>
<feature type="chain" id="PRO_5045253856" description="Phosphate-binding protein PstS" evidence="8">
    <location>
        <begin position="23"/>
        <end position="340"/>
    </location>
</feature>
<evidence type="ECO:0000313" key="11">
    <source>
        <dbReference type="Proteomes" id="UP001274321"/>
    </source>
</evidence>
<feature type="domain" description="PBP" evidence="9">
    <location>
        <begin position="17"/>
        <end position="307"/>
    </location>
</feature>
<reference evidence="10 11" key="1">
    <citation type="submission" date="2023-11" db="EMBL/GenBank/DDBJ databases">
        <authorList>
            <person name="Bao R."/>
        </authorList>
    </citation>
    <scope>NUCLEOTIDE SEQUENCE [LARGE SCALE GENOMIC DNA]</scope>
    <source>
        <strain evidence="10 11">PJ23</strain>
    </source>
</reference>
<dbReference type="SUPFAM" id="SSF53850">
    <property type="entry name" value="Periplasmic binding protein-like II"/>
    <property type="match status" value="1"/>
</dbReference>
<evidence type="ECO:0000256" key="7">
    <source>
        <dbReference type="PIRNR" id="PIRNR002756"/>
    </source>
</evidence>
<dbReference type="NCBIfam" id="TIGR00975">
    <property type="entry name" value="3a0107s03"/>
    <property type="match status" value="1"/>
</dbReference>
<dbReference type="NCBIfam" id="NF008171">
    <property type="entry name" value="PRK10918.1"/>
    <property type="match status" value="1"/>
</dbReference>
<keyword evidence="5 7" id="KW-0813">Transport</keyword>
<keyword evidence="6 7" id="KW-0592">Phosphate transport</keyword>
<sequence length="340" mass="35447">MNAFKSAIIAAAAITVAGAANAQTITGAGASFPAPVYAKWADAYKTKTNTSVNYQSIGSGGGVKQIKAKTVTFGASDAPLKKEDLDQAGLVQFPTVIGGVVPVINVEGIESGAIVLDGETLANIYLGEVKTWNDPAIAKLNPNVKLPSTAIAVVRRSDGSGTTFLFTDYLSQVNPNFKSKIGAATAVEWPVGLGAKGNEGVANTVSQTQGAIGYVEYAYAKQNKMAHANMMNQAGKNVAPTAAAFEAAAGSADWKSAPGNYLVLTNQPGDASWPITGATFILMHKQPQDAKASAEALKFFEWAYSAEGDKLASDLDYVALPDNVTTDMQAMWKAEIKTAN</sequence>
<comment type="caution">
    <text evidence="10">The sequence shown here is derived from an EMBL/GenBank/DDBJ whole genome shotgun (WGS) entry which is preliminary data.</text>
</comment>
<dbReference type="Proteomes" id="UP001274321">
    <property type="component" value="Unassembled WGS sequence"/>
</dbReference>
<evidence type="ECO:0000256" key="8">
    <source>
        <dbReference type="SAM" id="SignalP"/>
    </source>
</evidence>
<name>A0ABU4RM80_9HYPH</name>
<evidence type="ECO:0000256" key="6">
    <source>
        <dbReference type="ARBA" id="ARBA00022592"/>
    </source>
</evidence>
<dbReference type="InterPro" id="IPR050962">
    <property type="entry name" value="Phosphate-bind_PstS"/>
</dbReference>
<gene>
    <name evidence="10" type="primary">pstS</name>
    <name evidence="10" type="ORF">SCD90_04510</name>
</gene>
<dbReference type="Pfam" id="PF12849">
    <property type="entry name" value="PBP_like_2"/>
    <property type="match status" value="1"/>
</dbReference>
<dbReference type="Gene3D" id="3.40.190.10">
    <property type="entry name" value="Periplasmic binding protein-like II"/>
    <property type="match status" value="2"/>
</dbReference>
<comment type="similarity">
    <text evidence="2 7">Belongs to the PstS family.</text>
</comment>
<dbReference type="PANTHER" id="PTHR42996:SF1">
    <property type="entry name" value="PHOSPHATE-BINDING PROTEIN PSTS"/>
    <property type="match status" value="1"/>
</dbReference>
<comment type="subunit">
    <text evidence="3 7">The complex is composed of two ATP-binding proteins (PstB), two transmembrane proteins (PstC and PstA) and a solute-binding protein (PstS).</text>
</comment>
<dbReference type="InterPro" id="IPR005673">
    <property type="entry name" value="ABC_phos-bd_PstS"/>
</dbReference>
<organism evidence="10 11">
    <name type="scientific">Terrihabitans rhizophilus</name>
    <dbReference type="NCBI Taxonomy" id="3092662"/>
    <lineage>
        <taxon>Bacteria</taxon>
        <taxon>Pseudomonadati</taxon>
        <taxon>Pseudomonadota</taxon>
        <taxon>Alphaproteobacteria</taxon>
        <taxon>Hyphomicrobiales</taxon>
        <taxon>Terrihabitans</taxon>
    </lineage>
</organism>
<evidence type="ECO:0000256" key="1">
    <source>
        <dbReference type="ARBA" id="ARBA00002841"/>
    </source>
</evidence>